<protein>
    <submittedName>
        <fullName evidence="1">Uncharacterized protein</fullName>
    </submittedName>
</protein>
<accession>A0AAV1STD8</accession>
<dbReference type="EMBL" id="CAWUPB010001197">
    <property type="protein sequence ID" value="CAK7356796.1"/>
    <property type="molecule type" value="Genomic_DNA"/>
</dbReference>
<reference evidence="1 2" key="1">
    <citation type="submission" date="2024-01" db="EMBL/GenBank/DDBJ databases">
        <authorList>
            <person name="Waweru B."/>
        </authorList>
    </citation>
    <scope>NUCLEOTIDE SEQUENCE [LARGE SCALE GENOMIC DNA]</scope>
</reference>
<name>A0AAV1STD8_9ROSI</name>
<organism evidence="1 2">
    <name type="scientific">Dovyalis caffra</name>
    <dbReference type="NCBI Taxonomy" id="77055"/>
    <lineage>
        <taxon>Eukaryota</taxon>
        <taxon>Viridiplantae</taxon>
        <taxon>Streptophyta</taxon>
        <taxon>Embryophyta</taxon>
        <taxon>Tracheophyta</taxon>
        <taxon>Spermatophyta</taxon>
        <taxon>Magnoliopsida</taxon>
        <taxon>eudicotyledons</taxon>
        <taxon>Gunneridae</taxon>
        <taxon>Pentapetalae</taxon>
        <taxon>rosids</taxon>
        <taxon>fabids</taxon>
        <taxon>Malpighiales</taxon>
        <taxon>Salicaceae</taxon>
        <taxon>Flacourtieae</taxon>
        <taxon>Dovyalis</taxon>
    </lineage>
</organism>
<dbReference type="Proteomes" id="UP001314170">
    <property type="component" value="Unassembled WGS sequence"/>
</dbReference>
<evidence type="ECO:0000313" key="2">
    <source>
        <dbReference type="Proteomes" id="UP001314170"/>
    </source>
</evidence>
<sequence>MESHSIMEAQLPFWLLLRLQKIITNAAKILIPAETDATTGTTNSFLFLHSLSHESDEHRFGFPPTLELID</sequence>
<dbReference type="AlphaFoldDB" id="A0AAV1STD8"/>
<keyword evidence="2" id="KW-1185">Reference proteome</keyword>
<gene>
    <name evidence="1" type="ORF">DCAF_LOCUS27077</name>
</gene>
<evidence type="ECO:0000313" key="1">
    <source>
        <dbReference type="EMBL" id="CAK7356796.1"/>
    </source>
</evidence>
<comment type="caution">
    <text evidence="1">The sequence shown here is derived from an EMBL/GenBank/DDBJ whole genome shotgun (WGS) entry which is preliminary data.</text>
</comment>
<proteinExistence type="predicted"/>